<dbReference type="Gene3D" id="3.40.30.10">
    <property type="entry name" value="Glutaredoxin"/>
    <property type="match status" value="1"/>
</dbReference>
<dbReference type="EMBL" id="LR778114">
    <property type="protein sequence ID" value="CAB1129828.1"/>
    <property type="molecule type" value="Genomic_DNA"/>
</dbReference>
<sequence>MAVIVYTTPTCRWCKAAKTYLSTHKVPYREVDLTRHPEAVQDVMRKTGQTGVPVIVVNGRAVVGFDRPRLAQLLGLRDA</sequence>
<dbReference type="InterPro" id="IPR002109">
    <property type="entry name" value="Glutaredoxin"/>
</dbReference>
<dbReference type="PANTHER" id="PTHR34386">
    <property type="entry name" value="GLUTAREDOXIN"/>
    <property type="match status" value="1"/>
</dbReference>
<dbReference type="CDD" id="cd02976">
    <property type="entry name" value="NrdH"/>
    <property type="match status" value="1"/>
</dbReference>
<feature type="domain" description="Glutaredoxin" evidence="1">
    <location>
        <begin position="3"/>
        <end position="61"/>
    </location>
</feature>
<dbReference type="Pfam" id="PF00462">
    <property type="entry name" value="Glutaredoxin"/>
    <property type="match status" value="1"/>
</dbReference>
<dbReference type="Proteomes" id="UP000503399">
    <property type="component" value="Chromosome"/>
</dbReference>
<dbReference type="NCBIfam" id="NF041212">
    <property type="entry name" value="Uxx_star"/>
    <property type="match status" value="1"/>
</dbReference>
<dbReference type="InterPro" id="IPR036249">
    <property type="entry name" value="Thioredoxin-like_sf"/>
</dbReference>
<dbReference type="PROSITE" id="PS51354">
    <property type="entry name" value="GLUTAREDOXIN_2"/>
    <property type="match status" value="1"/>
</dbReference>
<dbReference type="KEGG" id="hfv:R50_2331"/>
<dbReference type="AlphaFoldDB" id="A0A6F8ZJ60"/>
<evidence type="ECO:0000313" key="2">
    <source>
        <dbReference type="EMBL" id="CAB1129828.1"/>
    </source>
</evidence>
<reference evidence="2 3" key="1">
    <citation type="submission" date="2020-02" db="EMBL/GenBank/DDBJ databases">
        <authorList>
            <person name="Hogendoorn C."/>
        </authorList>
    </citation>
    <scope>NUCLEOTIDE SEQUENCE [LARGE SCALE GENOMIC DNA]</scope>
    <source>
        <strain evidence="2">R501</strain>
    </source>
</reference>
<evidence type="ECO:0000259" key="1">
    <source>
        <dbReference type="Pfam" id="PF00462"/>
    </source>
</evidence>
<dbReference type="InterPro" id="IPR051548">
    <property type="entry name" value="Grx-like_ET"/>
</dbReference>
<protein>
    <submittedName>
        <fullName evidence="2">NrdH-redoxin</fullName>
    </submittedName>
</protein>
<organism evidence="2 3">
    <name type="scientific">Candidatus Hydrogenisulfobacillus filiaventi</name>
    <dbReference type="NCBI Taxonomy" id="2707344"/>
    <lineage>
        <taxon>Bacteria</taxon>
        <taxon>Bacillati</taxon>
        <taxon>Bacillota</taxon>
        <taxon>Clostridia</taxon>
        <taxon>Eubacteriales</taxon>
        <taxon>Clostridiales Family XVII. Incertae Sedis</taxon>
        <taxon>Candidatus Hydrogenisulfobacillus</taxon>
    </lineage>
</organism>
<dbReference type="GO" id="GO:0045454">
    <property type="term" value="P:cell redox homeostasis"/>
    <property type="evidence" value="ECO:0007669"/>
    <property type="project" value="TreeGrafter"/>
</dbReference>
<name>A0A6F8ZJ60_9FIRM</name>
<dbReference type="SUPFAM" id="SSF52833">
    <property type="entry name" value="Thioredoxin-like"/>
    <property type="match status" value="1"/>
</dbReference>
<dbReference type="PANTHER" id="PTHR34386:SF1">
    <property type="entry name" value="GLUTAREDOXIN-LIKE PROTEIN NRDH"/>
    <property type="match status" value="1"/>
</dbReference>
<accession>A0A6F8ZJ60</accession>
<keyword evidence="3" id="KW-1185">Reference proteome</keyword>
<dbReference type="GO" id="GO:0009055">
    <property type="term" value="F:electron transfer activity"/>
    <property type="evidence" value="ECO:0007669"/>
    <property type="project" value="TreeGrafter"/>
</dbReference>
<proteinExistence type="predicted"/>
<gene>
    <name evidence="2" type="ORF">R50_2331</name>
</gene>
<evidence type="ECO:0000313" key="3">
    <source>
        <dbReference type="Proteomes" id="UP000503399"/>
    </source>
</evidence>